<protein>
    <recommendedName>
        <fullName evidence="2">Muniscin C-terminal domain-containing protein</fullName>
    </recommendedName>
</protein>
<dbReference type="OrthoDB" id="27823at2759"/>
<dbReference type="InterPro" id="IPR018808">
    <property type="entry name" value="Muniscin_C"/>
</dbReference>
<sequence length="435" mass="49929">MWERLYQETTLVSNIHSEYSKKIVEEIEQPLRHCMMNNSDYHKVQSMEESLIKMFEINSIRRDQQEQHRQNTIPHLRKAASFAAATLTRQQPTQSKESIPVTDPEGYSIPPERNHTWPSETSEFLVEAEEMSSDSGSVFSNSVIPRLRINIKNETVKDESNETDALARVATLLKEKSPTTRKSRGRREGRSTQLYSVTEQPKTLVQSSEEMINQPPTMDVSITETLDVLSRSGQIEHATLTGQVYAQYTGPTQSPLPVCFQLITPPDTTLQLTDHIHRVSDDIYQLNHADLTQSQSIILTYQTPLHHLPLEIKSMWKCEADKSRLLVKYQKNMDHLENVMLATSVLDVQDTQSIPSGEINLAQHRIKWDLLEIQGLIKAQFQTKQEREAQPIAVRFESQELFSGLQVKQGDDVNVFWVNIREMKTRAKTGKFIVF</sequence>
<evidence type="ECO:0000256" key="1">
    <source>
        <dbReference type="SAM" id="MobiDB-lite"/>
    </source>
</evidence>
<evidence type="ECO:0000259" key="2">
    <source>
        <dbReference type="Pfam" id="PF10291"/>
    </source>
</evidence>
<dbReference type="EMBL" id="PJQM01004052">
    <property type="protein sequence ID" value="RCH85927.1"/>
    <property type="molecule type" value="Genomic_DNA"/>
</dbReference>
<proteinExistence type="predicted"/>
<dbReference type="Proteomes" id="UP000253551">
    <property type="component" value="Unassembled WGS sequence"/>
</dbReference>
<dbReference type="AlphaFoldDB" id="A0A367J7K2"/>
<feature type="compositionally biased region" description="Polar residues" evidence="1">
    <location>
        <begin position="87"/>
        <end position="97"/>
    </location>
</feature>
<gene>
    <name evidence="3" type="ORF">CU098_003029</name>
</gene>
<keyword evidence="4" id="KW-1185">Reference proteome</keyword>
<feature type="domain" description="Muniscin C-terminal" evidence="2">
    <location>
        <begin position="218"/>
        <end position="408"/>
    </location>
</feature>
<evidence type="ECO:0000313" key="3">
    <source>
        <dbReference type="EMBL" id="RCH85927.1"/>
    </source>
</evidence>
<name>A0A367J7K2_RHIST</name>
<feature type="region of interest" description="Disordered" evidence="1">
    <location>
        <begin position="86"/>
        <end position="118"/>
    </location>
</feature>
<evidence type="ECO:0000313" key="4">
    <source>
        <dbReference type="Proteomes" id="UP000253551"/>
    </source>
</evidence>
<comment type="caution">
    <text evidence="3">The sequence shown here is derived from an EMBL/GenBank/DDBJ whole genome shotgun (WGS) entry which is preliminary data.</text>
</comment>
<organism evidence="3 4">
    <name type="scientific">Rhizopus stolonifer</name>
    <name type="common">Rhizopus nigricans</name>
    <dbReference type="NCBI Taxonomy" id="4846"/>
    <lineage>
        <taxon>Eukaryota</taxon>
        <taxon>Fungi</taxon>
        <taxon>Fungi incertae sedis</taxon>
        <taxon>Mucoromycota</taxon>
        <taxon>Mucoromycotina</taxon>
        <taxon>Mucoromycetes</taxon>
        <taxon>Mucorales</taxon>
        <taxon>Mucorineae</taxon>
        <taxon>Rhizopodaceae</taxon>
        <taxon>Rhizopus</taxon>
    </lineage>
</organism>
<accession>A0A367J7K2</accession>
<reference evidence="3 4" key="1">
    <citation type="journal article" date="2018" name="G3 (Bethesda)">
        <title>Phylogenetic and Phylogenomic Definition of Rhizopus Species.</title>
        <authorList>
            <person name="Gryganskyi A.P."/>
            <person name="Golan J."/>
            <person name="Dolatabadi S."/>
            <person name="Mondo S."/>
            <person name="Robb S."/>
            <person name="Idnurm A."/>
            <person name="Muszewska A."/>
            <person name="Steczkiewicz K."/>
            <person name="Masonjones S."/>
            <person name="Liao H.L."/>
            <person name="Gajdeczka M.T."/>
            <person name="Anike F."/>
            <person name="Vuek A."/>
            <person name="Anishchenko I.M."/>
            <person name="Voigt K."/>
            <person name="de Hoog G.S."/>
            <person name="Smith M.E."/>
            <person name="Heitman J."/>
            <person name="Vilgalys R."/>
            <person name="Stajich J.E."/>
        </authorList>
    </citation>
    <scope>NUCLEOTIDE SEQUENCE [LARGE SCALE GENOMIC DNA]</scope>
    <source>
        <strain evidence="3 4">LSU 92-RS-03</strain>
    </source>
</reference>
<dbReference type="STRING" id="4846.A0A367J7K2"/>
<feature type="region of interest" description="Disordered" evidence="1">
    <location>
        <begin position="174"/>
        <end position="193"/>
    </location>
</feature>
<dbReference type="Pfam" id="PF10291">
    <property type="entry name" value="muHD"/>
    <property type="match status" value="1"/>
</dbReference>